<evidence type="ECO:0000313" key="3">
    <source>
        <dbReference type="EMBL" id="PRP75768.1"/>
    </source>
</evidence>
<evidence type="ECO:0000259" key="1">
    <source>
        <dbReference type="Pfam" id="PF09088"/>
    </source>
</evidence>
<keyword evidence="4" id="KW-1185">Reference proteome</keyword>
<gene>
    <name evidence="3" type="ORF">PROFUN_08762</name>
</gene>
<dbReference type="PANTHER" id="PTHR12412">
    <property type="entry name" value="CAP BINDING PROTEIN"/>
    <property type="match status" value="1"/>
</dbReference>
<dbReference type="GO" id="GO:0003729">
    <property type="term" value="F:mRNA binding"/>
    <property type="evidence" value="ECO:0007669"/>
    <property type="project" value="TreeGrafter"/>
</dbReference>
<dbReference type="GO" id="GO:0006406">
    <property type="term" value="P:mRNA export from nucleus"/>
    <property type="evidence" value="ECO:0007669"/>
    <property type="project" value="InterPro"/>
</dbReference>
<protein>
    <submittedName>
        <fullName evidence="3">Nuclear cap binding protein subunit 1, 80kDa-like</fullName>
    </submittedName>
</protein>
<name>A0A2P6MVM5_9EUKA</name>
<dbReference type="GO" id="GO:0000184">
    <property type="term" value="P:nuclear-transcribed mRNA catabolic process, nonsense-mediated decay"/>
    <property type="evidence" value="ECO:0007669"/>
    <property type="project" value="TreeGrafter"/>
</dbReference>
<feature type="domain" description="MIF4G-like type 1" evidence="1">
    <location>
        <begin position="178"/>
        <end position="303"/>
    </location>
</feature>
<evidence type="ECO:0000313" key="4">
    <source>
        <dbReference type="Proteomes" id="UP000241769"/>
    </source>
</evidence>
<dbReference type="Pfam" id="PF09090">
    <property type="entry name" value="MIF4G_like_2"/>
    <property type="match status" value="1"/>
</dbReference>
<dbReference type="InterPro" id="IPR015172">
    <property type="entry name" value="MIF4G-like_typ-1"/>
</dbReference>
<comment type="caution">
    <text evidence="3">The sequence shown here is derived from an EMBL/GenBank/DDBJ whole genome shotgun (WGS) entry which is preliminary data.</text>
</comment>
<dbReference type="SUPFAM" id="SSF48371">
    <property type="entry name" value="ARM repeat"/>
    <property type="match status" value="2"/>
</dbReference>
<dbReference type="Proteomes" id="UP000241769">
    <property type="component" value="Unassembled WGS sequence"/>
</dbReference>
<dbReference type="STRING" id="1890364.A0A2P6MVM5"/>
<dbReference type="GO" id="GO:0000339">
    <property type="term" value="F:RNA cap binding"/>
    <property type="evidence" value="ECO:0007669"/>
    <property type="project" value="InterPro"/>
</dbReference>
<dbReference type="GO" id="GO:0005634">
    <property type="term" value="C:nucleus"/>
    <property type="evidence" value="ECO:0007669"/>
    <property type="project" value="TreeGrafter"/>
</dbReference>
<feature type="domain" description="MIF4G-like type 2" evidence="2">
    <location>
        <begin position="317"/>
        <end position="550"/>
    </location>
</feature>
<proteinExistence type="predicted"/>
<dbReference type="InterPro" id="IPR015174">
    <property type="entry name" value="MIF4G-like_typ-2"/>
</dbReference>
<accession>A0A2P6MVM5</accession>
<dbReference type="EMBL" id="MDYQ01000362">
    <property type="protein sequence ID" value="PRP75768.1"/>
    <property type="molecule type" value="Genomic_DNA"/>
</dbReference>
<evidence type="ECO:0000259" key="2">
    <source>
        <dbReference type="Pfam" id="PF09090"/>
    </source>
</evidence>
<dbReference type="PANTHER" id="PTHR12412:SF2">
    <property type="entry name" value="NUCLEAR CAP-BINDING PROTEIN SUBUNIT 1"/>
    <property type="match status" value="1"/>
</dbReference>
<dbReference type="FunCoup" id="A0A2P6MVM5">
    <property type="interactions" value="839"/>
</dbReference>
<dbReference type="Gene3D" id="1.25.40.180">
    <property type="match status" value="2"/>
</dbReference>
<dbReference type="InterPro" id="IPR016024">
    <property type="entry name" value="ARM-type_fold"/>
</dbReference>
<organism evidence="3 4">
    <name type="scientific">Planoprotostelium fungivorum</name>
    <dbReference type="NCBI Taxonomy" id="1890364"/>
    <lineage>
        <taxon>Eukaryota</taxon>
        <taxon>Amoebozoa</taxon>
        <taxon>Evosea</taxon>
        <taxon>Variosea</taxon>
        <taxon>Cavosteliida</taxon>
        <taxon>Cavosteliaceae</taxon>
        <taxon>Planoprotostelium</taxon>
    </lineage>
</organism>
<dbReference type="GO" id="GO:0005846">
    <property type="term" value="C:nuclear cap binding complex"/>
    <property type="evidence" value="ECO:0007669"/>
    <property type="project" value="InterPro"/>
</dbReference>
<feature type="non-terminal residue" evidence="3">
    <location>
        <position position="1"/>
    </location>
</feature>
<dbReference type="Pfam" id="PF09088">
    <property type="entry name" value="MIF4G_like"/>
    <property type="match status" value="1"/>
</dbReference>
<reference evidence="3 4" key="1">
    <citation type="journal article" date="2018" name="Genome Biol. Evol.">
        <title>Multiple Roots of Fruiting Body Formation in Amoebozoa.</title>
        <authorList>
            <person name="Hillmann F."/>
            <person name="Forbes G."/>
            <person name="Novohradska S."/>
            <person name="Ferling I."/>
            <person name="Riege K."/>
            <person name="Groth M."/>
            <person name="Westermann M."/>
            <person name="Marz M."/>
            <person name="Spaller T."/>
            <person name="Winckler T."/>
            <person name="Schaap P."/>
            <person name="Glockner G."/>
        </authorList>
    </citation>
    <scope>NUCLEOTIDE SEQUENCE [LARGE SCALE GENOMIC DNA]</scope>
    <source>
        <strain evidence="3 4">Jena</strain>
    </source>
</reference>
<dbReference type="AlphaFoldDB" id="A0A2P6MVM5"/>
<sequence>SDGLRCNPGSEEFDALWRDLEDYFAQRPKEREAPTIMYVIKPKDEKSLEGWKDEVLKLYEENTEYWREGETHDEHLTSSIWKSFEGTWKEAKALELTSSDYDGSSWKVENGTHRKMYIPYVRTFLDLFEDMEWREDEDGRKSQPYLQLFVLKSHLIDIINKFHSNHVEAARLLISLTKSSKLIVQTIVEQLLSTHRPLKDVYYCILTMELCKLLPDFPQMLAISIDYLFDKLEDMDTECVSRFIVWFSHHLSNFDFKWPWNSWDYMVQPNIDEDAIQTQFVRRVLDRCIRLSYYDRVKKSLPENFHPLLPPPPNPIFKFDSDESVGHAEYKELVEKIRNKEGWDDISDYTKGEDFQKIEPEGGLEVLCHAILKVGSKSYAHLMGVMDRCVPILQGKIQGYAQQIVLLDAIHDVWMNSPIQMNIIIDKLMVQDIVQPLSIANYVFAKTEWFDQPFLWDVLSLGINKSINKIHSIKSSCQDRESNRNWEGEETLERAERDQKEMFIIIFHRFNIIISNYVNQLASGEVPEVQSNVRIKSTLGHFIEIARRYYDQFHGFLSTLHTFLLSEHADQRIRTVFIQLQQI</sequence>
<dbReference type="InterPro" id="IPR027159">
    <property type="entry name" value="CBP80"/>
</dbReference>
<dbReference type="OrthoDB" id="10252707at2759"/>
<dbReference type="InParanoid" id="A0A2P6MVM5"/>